<evidence type="ECO:0000313" key="1">
    <source>
        <dbReference type="EMBL" id="STK46642.1"/>
    </source>
</evidence>
<reference evidence="1 2" key="1">
    <citation type="submission" date="2018-06" db="EMBL/GenBank/DDBJ databases">
        <authorList>
            <consortium name="Pathogen Informatics"/>
            <person name="Doyle S."/>
        </authorList>
    </citation>
    <scope>NUCLEOTIDE SEQUENCE [LARGE SCALE GENOMIC DNA]</scope>
    <source>
        <strain evidence="1 2">NCTC8179</strain>
    </source>
</reference>
<evidence type="ECO:0000313" key="2">
    <source>
        <dbReference type="Proteomes" id="UP000255543"/>
    </source>
</evidence>
<organism evidence="1 2">
    <name type="scientific">Escherichia coli</name>
    <dbReference type="NCBI Taxonomy" id="562"/>
    <lineage>
        <taxon>Bacteria</taxon>
        <taxon>Pseudomonadati</taxon>
        <taxon>Pseudomonadota</taxon>
        <taxon>Gammaproteobacteria</taxon>
        <taxon>Enterobacterales</taxon>
        <taxon>Enterobacteriaceae</taxon>
        <taxon>Escherichia</taxon>
    </lineage>
</organism>
<name>A0A376ZJF8_ECOLX</name>
<protein>
    <submittedName>
        <fullName evidence="1">Uncharacterized protein</fullName>
    </submittedName>
</protein>
<proteinExistence type="predicted"/>
<accession>A0A376ZJF8</accession>
<dbReference type="EMBL" id="UGEB01000001">
    <property type="protein sequence ID" value="STK46642.1"/>
    <property type="molecule type" value="Genomic_DNA"/>
</dbReference>
<dbReference type="AlphaFoldDB" id="A0A376ZJF8"/>
<sequence>MKFNVFLKKTTDHTGYFPMVPPSLKVHYLKQDLKPLMTLRTL</sequence>
<gene>
    <name evidence="1" type="ORF">NCTC8179_00389</name>
</gene>
<dbReference type="Proteomes" id="UP000255543">
    <property type="component" value="Unassembled WGS sequence"/>
</dbReference>